<organism evidence="3 4">
    <name type="scientific">Marinobacter salinisoli</name>
    <dbReference type="NCBI Taxonomy" id="2769486"/>
    <lineage>
        <taxon>Bacteria</taxon>
        <taxon>Pseudomonadati</taxon>
        <taxon>Pseudomonadota</taxon>
        <taxon>Gammaproteobacteria</taxon>
        <taxon>Pseudomonadales</taxon>
        <taxon>Marinobacteraceae</taxon>
        <taxon>Marinobacter</taxon>
    </lineage>
</organism>
<evidence type="ECO:0000313" key="4">
    <source>
        <dbReference type="Proteomes" id="UP000663555"/>
    </source>
</evidence>
<keyword evidence="2" id="KW-0472">Membrane</keyword>
<sequence length="218" mass="23865">MTCWEILGIEPTGDQQRIREAYEQQMKFASGEEASRLESAYREASGQPMPAGSPVHERPEQARNQGPEVSATSGGDEVLSAADEQVVREVIIQVKALLNDPNRARDAAVWKAILCEPPADQTALRRAIGQRLESQLRPLAENGNFAAPVTEFIGNWFGWFSLREVSETQDAHQEEPTDSAPEQTKQAPQMTNFWPAVIGWIVALVVLTSFFGGMGGGG</sequence>
<accession>A0ABX7MNV1</accession>
<proteinExistence type="predicted"/>
<keyword evidence="2" id="KW-0812">Transmembrane</keyword>
<gene>
    <name evidence="3" type="ORF">LPB19_12165</name>
</gene>
<evidence type="ECO:0000256" key="1">
    <source>
        <dbReference type="SAM" id="MobiDB-lite"/>
    </source>
</evidence>
<reference evidence="3 4" key="1">
    <citation type="submission" date="2021-03" db="EMBL/GenBank/DDBJ databases">
        <title>Genome sequencing of Marinobacter sp. LPB0319.</title>
        <authorList>
            <person name="Kim J."/>
        </authorList>
    </citation>
    <scope>NUCLEOTIDE SEQUENCE [LARGE SCALE GENOMIC DNA]</scope>
    <source>
        <strain evidence="3 4">LPB0319</strain>
    </source>
</reference>
<protein>
    <submittedName>
        <fullName evidence="3">J domain-containing protein</fullName>
    </submittedName>
</protein>
<keyword evidence="4" id="KW-1185">Reference proteome</keyword>
<feature type="region of interest" description="Disordered" evidence="1">
    <location>
        <begin position="167"/>
        <end position="186"/>
    </location>
</feature>
<feature type="transmembrane region" description="Helical" evidence="2">
    <location>
        <begin position="193"/>
        <end position="214"/>
    </location>
</feature>
<keyword evidence="2" id="KW-1133">Transmembrane helix</keyword>
<feature type="region of interest" description="Disordered" evidence="1">
    <location>
        <begin position="28"/>
        <end position="76"/>
    </location>
</feature>
<evidence type="ECO:0000256" key="2">
    <source>
        <dbReference type="SAM" id="Phobius"/>
    </source>
</evidence>
<evidence type="ECO:0000313" key="3">
    <source>
        <dbReference type="EMBL" id="QSP93946.1"/>
    </source>
</evidence>
<dbReference type="Proteomes" id="UP000663555">
    <property type="component" value="Chromosome"/>
</dbReference>
<dbReference type="EMBL" id="CP071247">
    <property type="protein sequence ID" value="QSP93946.1"/>
    <property type="molecule type" value="Genomic_DNA"/>
</dbReference>
<name>A0ABX7MNV1_9GAMM</name>
<dbReference type="RefSeq" id="WP_206643168.1">
    <property type="nucleotide sequence ID" value="NZ_CP071247.1"/>
</dbReference>